<reference evidence="1" key="1">
    <citation type="journal article" date="2012" name="PLoS ONE">
        <title>Gene sets for utilization of primary and secondary nutrition supplies in the distal gut of endangered iberian lynx.</title>
        <authorList>
            <person name="Alcaide M."/>
            <person name="Messina E."/>
            <person name="Richter M."/>
            <person name="Bargiela R."/>
            <person name="Peplies J."/>
            <person name="Huws S.A."/>
            <person name="Newbold C.J."/>
            <person name="Golyshin P.N."/>
            <person name="Simon M.A."/>
            <person name="Lopez G."/>
            <person name="Yakimov M.M."/>
            <person name="Ferrer M."/>
        </authorList>
    </citation>
    <scope>NUCLEOTIDE SEQUENCE</scope>
</reference>
<name>J9G1D0_9ZZZZ</name>
<proteinExistence type="predicted"/>
<evidence type="ECO:0000313" key="1">
    <source>
        <dbReference type="EMBL" id="EJW95602.1"/>
    </source>
</evidence>
<sequence>MKEEITSYSELREMADKFELLESTGILDMLRDVLNDIPTAMVECSCLQQFVIDSTEEADKMPDNFPHIRYALQRLMNMTNAVYYNQKELHKLLQ</sequence>
<organism evidence="1">
    <name type="scientific">gut metagenome</name>
    <dbReference type="NCBI Taxonomy" id="749906"/>
    <lineage>
        <taxon>unclassified sequences</taxon>
        <taxon>metagenomes</taxon>
        <taxon>organismal metagenomes</taxon>
    </lineage>
</organism>
<protein>
    <submittedName>
        <fullName evidence="1">Uncharacterized protein</fullName>
    </submittedName>
</protein>
<gene>
    <name evidence="1" type="ORF">EVA_16284</name>
</gene>
<accession>J9G1D0</accession>
<dbReference type="AlphaFoldDB" id="J9G1D0"/>
<dbReference type="EMBL" id="AMCI01005710">
    <property type="protein sequence ID" value="EJW95602.1"/>
    <property type="molecule type" value="Genomic_DNA"/>
</dbReference>
<comment type="caution">
    <text evidence="1">The sequence shown here is derived from an EMBL/GenBank/DDBJ whole genome shotgun (WGS) entry which is preliminary data.</text>
</comment>